<feature type="domain" description="FAD/NAD(P)-binding" evidence="1">
    <location>
        <begin position="13"/>
        <end position="306"/>
    </location>
</feature>
<dbReference type="AlphaFoldDB" id="A0A544VU51"/>
<comment type="caution">
    <text evidence="2">The sequence shown here is derived from an EMBL/GenBank/DDBJ whole genome shotgun (WGS) entry which is preliminary data.</text>
</comment>
<organism evidence="2 3">
    <name type="scientific">Mycolicibacterium hodleri</name>
    <dbReference type="NCBI Taxonomy" id="49897"/>
    <lineage>
        <taxon>Bacteria</taxon>
        <taxon>Bacillati</taxon>
        <taxon>Actinomycetota</taxon>
        <taxon>Actinomycetes</taxon>
        <taxon>Mycobacteriales</taxon>
        <taxon>Mycobacteriaceae</taxon>
        <taxon>Mycolicibacterium</taxon>
    </lineage>
</organism>
<proteinExistence type="predicted"/>
<dbReference type="GO" id="GO:0071949">
    <property type="term" value="F:FAD binding"/>
    <property type="evidence" value="ECO:0007669"/>
    <property type="project" value="TreeGrafter"/>
</dbReference>
<dbReference type="Proteomes" id="UP000315759">
    <property type="component" value="Unassembled WGS sequence"/>
</dbReference>
<protein>
    <submittedName>
        <fullName evidence="2">NAD(P)/FAD-dependent oxidoreductase</fullName>
    </submittedName>
</protein>
<dbReference type="InterPro" id="IPR023753">
    <property type="entry name" value="FAD/NAD-binding_dom"/>
</dbReference>
<dbReference type="InterPro" id="IPR036188">
    <property type="entry name" value="FAD/NAD-bd_sf"/>
</dbReference>
<dbReference type="SUPFAM" id="SSF51905">
    <property type="entry name" value="FAD/NAD(P)-binding domain"/>
    <property type="match status" value="1"/>
</dbReference>
<dbReference type="PANTHER" id="PTHR10632">
    <property type="entry name" value="SULFIDE:QUINONE OXIDOREDUCTASE"/>
    <property type="match status" value="1"/>
</dbReference>
<name>A0A544VU51_9MYCO</name>
<reference evidence="2 3" key="1">
    <citation type="submission" date="2018-10" db="EMBL/GenBank/DDBJ databases">
        <title>Draft genome of Mycobacterium hodleri strain B.</title>
        <authorList>
            <person name="Amande T.J."/>
            <person name="Mcgenity T.J."/>
        </authorList>
    </citation>
    <scope>NUCLEOTIDE SEQUENCE [LARGE SCALE GENOMIC DNA]</scope>
    <source>
        <strain evidence="2 3">B</strain>
    </source>
</reference>
<dbReference type="Gene3D" id="3.50.50.60">
    <property type="entry name" value="FAD/NAD(P)-binding domain"/>
    <property type="match status" value="2"/>
</dbReference>
<gene>
    <name evidence="2" type="ORF">D8S82_26570</name>
</gene>
<dbReference type="GO" id="GO:0070221">
    <property type="term" value="P:sulfide oxidation, using sulfide:quinone oxidoreductase"/>
    <property type="evidence" value="ECO:0007669"/>
    <property type="project" value="TreeGrafter"/>
</dbReference>
<dbReference type="RefSeq" id="WP_142554968.1">
    <property type="nucleotide sequence ID" value="NZ_VIFX01000043.1"/>
</dbReference>
<evidence type="ECO:0000313" key="2">
    <source>
        <dbReference type="EMBL" id="TQR83515.1"/>
    </source>
</evidence>
<dbReference type="PRINTS" id="PR00420">
    <property type="entry name" value="RNGMNOXGNASE"/>
</dbReference>
<dbReference type="EMBL" id="VIFX01000043">
    <property type="protein sequence ID" value="TQR83515.1"/>
    <property type="molecule type" value="Genomic_DNA"/>
</dbReference>
<evidence type="ECO:0000313" key="3">
    <source>
        <dbReference type="Proteomes" id="UP000315759"/>
    </source>
</evidence>
<keyword evidence="3" id="KW-1185">Reference proteome</keyword>
<dbReference type="PANTHER" id="PTHR10632:SF2">
    <property type="entry name" value="SULFIDE:QUINONE OXIDOREDUCTASE, MITOCHONDRIAL"/>
    <property type="match status" value="1"/>
</dbReference>
<dbReference type="Pfam" id="PF07992">
    <property type="entry name" value="Pyr_redox_2"/>
    <property type="match status" value="1"/>
</dbReference>
<dbReference type="GO" id="GO:0070224">
    <property type="term" value="F:sulfide:quinone oxidoreductase activity"/>
    <property type="evidence" value="ECO:0007669"/>
    <property type="project" value="TreeGrafter"/>
</dbReference>
<sequence length="405" mass="43769">MAAPDPDVDETADVVVIGGGNAGISAAARLLRRGITDVTVVEPQSVHTYRPLLSYVGGGQATMRSAERTQRSVTPKGCTWVRDHAVAVDAVERVVRCASGRSLRYRDLVLATGLIPDTDALPGIAAAMDSPAVTSNYLDAAEKTWKLVRRMPAGGHAIFTVPRPPVSCTGTTVKPLFLAAAHWKRTGRLPGVEITLLVDRPKILDAPDLDVKIRRELRELGVRVLYDTAVTGLFPDEHHITATDRRDGTVRPFSYDLLHLVPPFRGPQWLVDSGLATDEGVGLVDVDPRTFRHRTHANVWAAGDGATVETDPSGGALRRQIAILVDNVVAARGGAATAAEYDGYTVAPIATDAHHLIPGEFTRTGALASPLPRFMDPVKPRRSAWAFDRHGLPQIYWNLLLRGKL</sequence>
<accession>A0A544VU51</accession>
<dbReference type="InterPro" id="IPR015904">
    <property type="entry name" value="Sulphide_quinone_reductase"/>
</dbReference>
<evidence type="ECO:0000259" key="1">
    <source>
        <dbReference type="Pfam" id="PF07992"/>
    </source>
</evidence>